<keyword evidence="1" id="KW-0812">Transmembrane</keyword>
<name>A0A0F9LW74_9ZZZZ</name>
<accession>A0A0F9LW74</accession>
<dbReference type="AlphaFoldDB" id="A0A0F9LW74"/>
<dbReference type="Gene3D" id="3.40.50.150">
    <property type="entry name" value="Vaccinia Virus protein VP39"/>
    <property type="match status" value="1"/>
</dbReference>
<feature type="transmembrane region" description="Helical" evidence="1">
    <location>
        <begin position="338"/>
        <end position="359"/>
    </location>
</feature>
<evidence type="ECO:0008006" key="3">
    <source>
        <dbReference type="Google" id="ProtNLM"/>
    </source>
</evidence>
<proteinExistence type="predicted"/>
<reference evidence="2" key="1">
    <citation type="journal article" date="2015" name="Nature">
        <title>Complex archaea that bridge the gap between prokaryotes and eukaryotes.</title>
        <authorList>
            <person name="Spang A."/>
            <person name="Saw J.H."/>
            <person name="Jorgensen S.L."/>
            <person name="Zaremba-Niedzwiedzka K."/>
            <person name="Martijn J."/>
            <person name="Lind A.E."/>
            <person name="van Eijk R."/>
            <person name="Schleper C."/>
            <person name="Guy L."/>
            <person name="Ettema T.J."/>
        </authorList>
    </citation>
    <scope>NUCLEOTIDE SEQUENCE</scope>
</reference>
<gene>
    <name evidence="2" type="ORF">LCGC14_1148630</name>
</gene>
<sequence length="364" mass="42368">MKFVYNSRYFPKNQELLKTIDSAAKRLYYKLKSIDLNSLNISEYVENYFSKLLKNLIGTLQKYSYLLSLCLVRNKKPLKDFIFVDYGGGSGIFSMLAKEIGIGTVIYNDIYEISCNDARMISNSIGNTAEEYICGEIREVINYLNQNSIQCDALGSFNVIEHIYDIDDFFHQLGFLSEHHLAVVLGTGANPLNPILKRLIVKHHYNREFIKREKKFGHKEGDTLDAYTHIRTNMIKKFTQNNMDSHDIDLLVRLTRGLKEPDILKCVKNYVNHENLPINSDLSFPSNTCDPYTGNWAERLMNPYKLLEKLKKYGFDPHLFPGIYEFDYRFILKIIGRFATIIMKMFPSYAINLALYYIIYGFKD</sequence>
<keyword evidence="1" id="KW-1133">Transmembrane helix</keyword>
<protein>
    <recommendedName>
        <fullName evidence="3">Methyltransferase type 11 domain-containing protein</fullName>
    </recommendedName>
</protein>
<dbReference type="EMBL" id="LAZR01005505">
    <property type="protein sequence ID" value="KKM99359.1"/>
    <property type="molecule type" value="Genomic_DNA"/>
</dbReference>
<keyword evidence="1" id="KW-0472">Membrane</keyword>
<evidence type="ECO:0000313" key="2">
    <source>
        <dbReference type="EMBL" id="KKM99359.1"/>
    </source>
</evidence>
<dbReference type="InterPro" id="IPR029063">
    <property type="entry name" value="SAM-dependent_MTases_sf"/>
</dbReference>
<organism evidence="2">
    <name type="scientific">marine sediment metagenome</name>
    <dbReference type="NCBI Taxonomy" id="412755"/>
    <lineage>
        <taxon>unclassified sequences</taxon>
        <taxon>metagenomes</taxon>
        <taxon>ecological metagenomes</taxon>
    </lineage>
</organism>
<dbReference type="SUPFAM" id="SSF53335">
    <property type="entry name" value="S-adenosyl-L-methionine-dependent methyltransferases"/>
    <property type="match status" value="1"/>
</dbReference>
<comment type="caution">
    <text evidence="2">The sequence shown here is derived from an EMBL/GenBank/DDBJ whole genome shotgun (WGS) entry which is preliminary data.</text>
</comment>
<evidence type="ECO:0000256" key="1">
    <source>
        <dbReference type="SAM" id="Phobius"/>
    </source>
</evidence>